<dbReference type="InterPro" id="IPR054120">
    <property type="entry name" value="PBPA_dimer"/>
</dbReference>
<dbReference type="Pfam" id="PF21922">
    <property type="entry name" value="PBP_dimer_2"/>
    <property type="match status" value="1"/>
</dbReference>
<evidence type="ECO:0000313" key="4">
    <source>
        <dbReference type="Proteomes" id="UP000032458"/>
    </source>
</evidence>
<dbReference type="SUPFAM" id="SSF56601">
    <property type="entry name" value="beta-lactamase/transpeptidase-like"/>
    <property type="match status" value="1"/>
</dbReference>
<evidence type="ECO:0000259" key="1">
    <source>
        <dbReference type="Pfam" id="PF00905"/>
    </source>
</evidence>
<reference evidence="3 4" key="1">
    <citation type="submission" date="2014-09" db="EMBL/GenBank/DDBJ databases">
        <title>Draft genome sequence of Streptomyces natalensis ATCC 27448, producer of the antifungal pimaricin.</title>
        <authorList>
            <person name="Mendes M.V."/>
            <person name="Beites T."/>
            <person name="Pires S."/>
            <person name="Santos C.L."/>
            <person name="Moradas-Ferreira P."/>
        </authorList>
    </citation>
    <scope>NUCLEOTIDE SEQUENCE [LARGE SCALE GENOMIC DNA]</scope>
    <source>
        <strain evidence="3 4">ATCC 27448</strain>
    </source>
</reference>
<dbReference type="InterPro" id="IPR012338">
    <property type="entry name" value="Beta-lactam/transpept-like"/>
</dbReference>
<dbReference type="Pfam" id="PF00905">
    <property type="entry name" value="Transpeptidase"/>
    <property type="match status" value="1"/>
</dbReference>
<dbReference type="InterPro" id="IPR001460">
    <property type="entry name" value="PCN-bd_Tpept"/>
</dbReference>
<protein>
    <submittedName>
        <fullName evidence="3">Penicillin-binding protein</fullName>
    </submittedName>
</protein>
<dbReference type="EMBL" id="JRKI01000061">
    <property type="protein sequence ID" value="KIZ14415.1"/>
    <property type="molecule type" value="Genomic_DNA"/>
</dbReference>
<feature type="domain" description="Penicillin-binding protein transpeptidase" evidence="1">
    <location>
        <begin position="157"/>
        <end position="489"/>
    </location>
</feature>
<dbReference type="GO" id="GO:0005886">
    <property type="term" value="C:plasma membrane"/>
    <property type="evidence" value="ECO:0007669"/>
    <property type="project" value="TreeGrafter"/>
</dbReference>
<evidence type="ECO:0000313" key="3">
    <source>
        <dbReference type="EMBL" id="KIZ14415.1"/>
    </source>
</evidence>
<dbReference type="RefSeq" id="WP_030066874.1">
    <property type="nucleotide sequence ID" value="NZ_JRKI01000061.1"/>
</dbReference>
<feature type="domain" description="Penicillin binding protein A dimerisation" evidence="2">
    <location>
        <begin position="52"/>
        <end position="134"/>
    </location>
</feature>
<comment type="caution">
    <text evidence="3">The sequence shown here is derived from an EMBL/GenBank/DDBJ whole genome shotgun (WGS) entry which is preliminary data.</text>
</comment>
<keyword evidence="4" id="KW-1185">Reference proteome</keyword>
<dbReference type="GO" id="GO:0008658">
    <property type="term" value="F:penicillin binding"/>
    <property type="evidence" value="ECO:0007669"/>
    <property type="project" value="InterPro"/>
</dbReference>
<sequence>MNRPLRHIAVFCGVLVLALLVRVTWVQFVTGDKLANDPNNRRVKIEAYSYPRGNIIVGGRPVTGSAATDGDFKYKRTYKNGPMYAPITGYASQAQGESMLEGVYKKILSGKDDRLFFNRAKAVLTGEKPRGGDVITTIDEKAQKAAYKGLTDLHARGAVVALDPRSGKILALASTPSYDPSSFAGLSLAESRKYQALDADKSKPMNNRALREIYPPGSTFKILTAAAALEHGTVTDINASSGAPAPYTLPQTRTQVGNDVAGAPCDKASLKTGMQWSCNNVFLDAAHRLGTDKMRETAEKFGFNKEQFIPVRANAGGYPAKLDQPQTALTGMGQGSVTSTPLQMAMVVAGIANNGKVMKPYLVDELQGPGMTTIEKAKPAPLHPDDPQAVSADTAKKVQEMMEYTVSDGTADKAAIDGVTVGGKTGTAQHGANVNDERPYAWFVSYAKQADGSSPVAVAVFVDPKDMDIPRSEIAGGKLGGPIAKSVMEAVLRK</sequence>
<dbReference type="Gene3D" id="3.90.1310.10">
    <property type="entry name" value="Penicillin-binding protein 2a (Domain 2)"/>
    <property type="match status" value="1"/>
</dbReference>
<accession>A0A0D7CEV9</accession>
<dbReference type="PANTHER" id="PTHR30627:SF24">
    <property type="entry name" value="PENICILLIN-BINDING PROTEIN 4B"/>
    <property type="match status" value="1"/>
</dbReference>
<dbReference type="PATRIC" id="fig|1240678.4.peg.7581"/>
<dbReference type="GO" id="GO:0071972">
    <property type="term" value="F:peptidoglycan L,D-transpeptidase activity"/>
    <property type="evidence" value="ECO:0007669"/>
    <property type="project" value="TreeGrafter"/>
</dbReference>
<organism evidence="3 4">
    <name type="scientific">Streptomyces natalensis ATCC 27448</name>
    <dbReference type="NCBI Taxonomy" id="1240678"/>
    <lineage>
        <taxon>Bacteria</taxon>
        <taxon>Bacillati</taxon>
        <taxon>Actinomycetota</taxon>
        <taxon>Actinomycetes</taxon>
        <taxon>Kitasatosporales</taxon>
        <taxon>Streptomycetaceae</taxon>
        <taxon>Streptomyces</taxon>
    </lineage>
</organism>
<proteinExistence type="predicted"/>
<dbReference type="GO" id="GO:0071555">
    <property type="term" value="P:cell wall organization"/>
    <property type="evidence" value="ECO:0007669"/>
    <property type="project" value="TreeGrafter"/>
</dbReference>
<evidence type="ECO:0000259" key="2">
    <source>
        <dbReference type="Pfam" id="PF21922"/>
    </source>
</evidence>
<dbReference type="PANTHER" id="PTHR30627">
    <property type="entry name" value="PEPTIDOGLYCAN D,D-TRANSPEPTIDASE"/>
    <property type="match status" value="1"/>
</dbReference>
<name>A0A0D7CEV9_9ACTN</name>
<dbReference type="AlphaFoldDB" id="A0A0D7CEV9"/>
<gene>
    <name evidence="3" type="ORF">SNA_35585</name>
</gene>
<dbReference type="Gene3D" id="3.40.710.10">
    <property type="entry name" value="DD-peptidase/beta-lactamase superfamily"/>
    <property type="match status" value="1"/>
</dbReference>
<dbReference type="Proteomes" id="UP000032458">
    <property type="component" value="Unassembled WGS sequence"/>
</dbReference>
<dbReference type="InterPro" id="IPR050515">
    <property type="entry name" value="Beta-lactam/transpept"/>
</dbReference>